<comment type="cofactor">
    <cofactor evidence="1 9">
        <name>FAD</name>
        <dbReference type="ChEBI" id="CHEBI:57692"/>
    </cofactor>
</comment>
<protein>
    <recommendedName>
        <fullName evidence="4 9">Squalene monooxygenase</fullName>
        <ecNumber evidence="4 9">1.14.14.17</ecNumber>
    </recommendedName>
</protein>
<dbReference type="EC" id="1.14.14.17" evidence="4 9"/>
<dbReference type="Proteomes" id="UP001318860">
    <property type="component" value="Unassembled WGS sequence"/>
</dbReference>
<comment type="caution">
    <text evidence="11">The sequence shown here is derived from an EMBL/GenBank/DDBJ whole genome shotgun (WGS) entry which is preliminary data.</text>
</comment>
<evidence type="ECO:0000256" key="5">
    <source>
        <dbReference type="ARBA" id="ARBA00022630"/>
    </source>
</evidence>
<comment type="similarity">
    <text evidence="3 9">Belongs to the squalene monooxygenase family.</text>
</comment>
<organism evidence="11 12">
    <name type="scientific">Rehmannia glutinosa</name>
    <name type="common">Chinese foxglove</name>
    <dbReference type="NCBI Taxonomy" id="99300"/>
    <lineage>
        <taxon>Eukaryota</taxon>
        <taxon>Viridiplantae</taxon>
        <taxon>Streptophyta</taxon>
        <taxon>Embryophyta</taxon>
        <taxon>Tracheophyta</taxon>
        <taxon>Spermatophyta</taxon>
        <taxon>Magnoliopsida</taxon>
        <taxon>eudicotyledons</taxon>
        <taxon>Gunneridae</taxon>
        <taxon>Pentapetalae</taxon>
        <taxon>asterids</taxon>
        <taxon>lamiids</taxon>
        <taxon>Lamiales</taxon>
        <taxon>Orobanchaceae</taxon>
        <taxon>Rehmannieae</taxon>
        <taxon>Rehmannia</taxon>
    </lineage>
</organism>
<keyword evidence="6 9" id="KW-0274">FAD</keyword>
<evidence type="ECO:0000256" key="1">
    <source>
        <dbReference type="ARBA" id="ARBA00001974"/>
    </source>
</evidence>
<evidence type="ECO:0000256" key="2">
    <source>
        <dbReference type="ARBA" id="ARBA00005018"/>
    </source>
</evidence>
<dbReference type="Pfam" id="PF08491">
    <property type="entry name" value="SE"/>
    <property type="match status" value="1"/>
</dbReference>
<dbReference type="PANTHER" id="PTHR10835:SF0">
    <property type="entry name" value="SQUALENE MONOOXYGENASE"/>
    <property type="match status" value="1"/>
</dbReference>
<accession>A0ABR0U4J1</accession>
<evidence type="ECO:0000259" key="10">
    <source>
        <dbReference type="Pfam" id="PF08491"/>
    </source>
</evidence>
<comment type="pathway">
    <text evidence="2">Terpene metabolism; lanosterol biosynthesis; lanosterol from farnesyl diphosphate: step 2/3.</text>
</comment>
<keyword evidence="8" id="KW-0472">Membrane</keyword>
<evidence type="ECO:0000256" key="6">
    <source>
        <dbReference type="ARBA" id="ARBA00022827"/>
    </source>
</evidence>
<comment type="function">
    <text evidence="9">Catalyzes the stereospecific oxidation of squalene to (S)-2,3-epoxysqualene, and is considered to be a rate-limiting enzyme in steroid biosynthesis.</text>
</comment>
<keyword evidence="7 9" id="KW-0560">Oxidoreductase</keyword>
<evidence type="ECO:0000313" key="11">
    <source>
        <dbReference type="EMBL" id="KAK6117410.1"/>
    </source>
</evidence>
<evidence type="ECO:0000256" key="3">
    <source>
        <dbReference type="ARBA" id="ARBA00008802"/>
    </source>
</evidence>
<dbReference type="InterPro" id="IPR036188">
    <property type="entry name" value="FAD/NAD-bd_sf"/>
</dbReference>
<evidence type="ECO:0000256" key="7">
    <source>
        <dbReference type="ARBA" id="ARBA00023002"/>
    </source>
</evidence>
<gene>
    <name evidence="11" type="ORF">DH2020_048866</name>
</gene>
<dbReference type="InterPro" id="IPR013698">
    <property type="entry name" value="Squalene_epoxidase"/>
</dbReference>
<feature type="domain" description="Squalene epoxidase" evidence="10">
    <location>
        <begin position="159"/>
        <end position="432"/>
    </location>
</feature>
<evidence type="ECO:0000256" key="4">
    <source>
        <dbReference type="ARBA" id="ARBA00012312"/>
    </source>
</evidence>
<comment type="catalytic activity">
    <reaction evidence="9">
        <text>squalene + reduced [NADPH--hemoprotein reductase] + O2 = (S)-2,3-epoxysqualene + oxidized [NADPH--hemoprotein reductase] + H2O + H(+)</text>
        <dbReference type="Rhea" id="RHEA:25282"/>
        <dbReference type="Rhea" id="RHEA-COMP:11964"/>
        <dbReference type="Rhea" id="RHEA-COMP:11965"/>
        <dbReference type="ChEBI" id="CHEBI:15377"/>
        <dbReference type="ChEBI" id="CHEBI:15378"/>
        <dbReference type="ChEBI" id="CHEBI:15379"/>
        <dbReference type="ChEBI" id="CHEBI:15440"/>
        <dbReference type="ChEBI" id="CHEBI:15441"/>
        <dbReference type="ChEBI" id="CHEBI:57618"/>
        <dbReference type="ChEBI" id="CHEBI:58210"/>
        <dbReference type="EC" id="1.14.14.17"/>
    </reaction>
</comment>
<evidence type="ECO:0000313" key="12">
    <source>
        <dbReference type="Proteomes" id="UP001318860"/>
    </source>
</evidence>
<reference evidence="11 12" key="1">
    <citation type="journal article" date="2021" name="Comput. Struct. Biotechnol. J.">
        <title>De novo genome assembly of the potent medicinal plant Rehmannia glutinosa using nanopore technology.</title>
        <authorList>
            <person name="Ma L."/>
            <person name="Dong C."/>
            <person name="Song C."/>
            <person name="Wang X."/>
            <person name="Zheng X."/>
            <person name="Niu Y."/>
            <person name="Chen S."/>
            <person name="Feng W."/>
        </authorList>
    </citation>
    <scope>NUCLEOTIDE SEQUENCE [LARGE SCALE GENOMIC DNA]</scope>
    <source>
        <strain evidence="11">DH-2019</strain>
    </source>
</reference>
<keyword evidence="5 9" id="KW-0285">Flavoprotein</keyword>
<proteinExistence type="inferred from homology"/>
<dbReference type="InterPro" id="IPR040125">
    <property type="entry name" value="Squalene_monox"/>
</dbReference>
<dbReference type="Gene3D" id="3.50.50.60">
    <property type="entry name" value="FAD/NAD(P)-binding domain"/>
    <property type="match status" value="2"/>
</dbReference>
<dbReference type="EMBL" id="JABTTQ020003454">
    <property type="protein sequence ID" value="KAK6117410.1"/>
    <property type="molecule type" value="Genomic_DNA"/>
</dbReference>
<comment type="subcellular location">
    <subcellularLocation>
        <location evidence="9">Membrane</location>
        <topology evidence="9">Multi-pass membrane protein</topology>
    </subcellularLocation>
</comment>
<dbReference type="PANTHER" id="PTHR10835">
    <property type="entry name" value="SQUALENE MONOOXYGENASE"/>
    <property type="match status" value="1"/>
</dbReference>
<evidence type="ECO:0000256" key="9">
    <source>
        <dbReference type="RuleBase" id="RU367121"/>
    </source>
</evidence>
<keyword evidence="12" id="KW-1185">Reference proteome</keyword>
<dbReference type="Pfam" id="PF13450">
    <property type="entry name" value="NAD_binding_8"/>
    <property type="match status" value="1"/>
</dbReference>
<name>A0ABR0U4J1_REHGL</name>
<dbReference type="SUPFAM" id="SSF51905">
    <property type="entry name" value="FAD/NAD(P)-binding domain"/>
    <property type="match status" value="1"/>
</dbReference>
<evidence type="ECO:0000256" key="8">
    <source>
        <dbReference type="ARBA" id="ARBA00023136"/>
    </source>
</evidence>
<sequence length="478" mass="52529">MESPHPRKLYHKLKQSGYQIWSDPKNGESGPEEEFDPDIIIVGAGVAGAALAYTLGKDGRRVRVIERDLSEPDRIVGEVLQPGGYLKLLELGLQDCVENIDAQRMIGYAIFKDGKRAKLPYPLEKFNSDVAGRGFHNGRFVQKMREKAATLPNIKPKLAKSCIACDGCFSNLRRSLCNPKVDVLSSSVGLILEHCKLPFPNHGHAILADPSPFLFYSISSTETRCLVDIPAGQKLPSLANGDMAKYLKRVVAPQVPPELHDAFISAVDRGNIRTMRNGSMPATPCPKPGALMIGDAFNMRHALTGGGMMMALSDIVVLQNILRNLRDLKDTDLLSKHLESFYTLRKPVAFTINTMAGALYKVSSASADQARKEMHEAVFDYLSIGGVFAKGPVSLLSGLNLRPMSLLLHFSAAGIYGVGRLLIPFPTPKRLWSVVRLISNHDIKLPSLRPTLADTSFSRAHQDKSVERVHVFLLEISV</sequence>